<evidence type="ECO:0000256" key="1">
    <source>
        <dbReference type="SAM" id="SignalP"/>
    </source>
</evidence>
<reference evidence="2" key="1">
    <citation type="submission" date="2018-02" db="EMBL/GenBank/DDBJ databases">
        <title>Rhizophora mucronata_Transcriptome.</title>
        <authorList>
            <person name="Meera S.P."/>
            <person name="Sreeshan A."/>
            <person name="Augustine A."/>
        </authorList>
    </citation>
    <scope>NUCLEOTIDE SEQUENCE</scope>
    <source>
        <tissue evidence="2">Leaf</tissue>
    </source>
</reference>
<dbReference type="AlphaFoldDB" id="A0A2P2NRM2"/>
<evidence type="ECO:0000313" key="2">
    <source>
        <dbReference type="EMBL" id="MBX45051.1"/>
    </source>
</evidence>
<feature type="chain" id="PRO_5015109575" description="Secreted protein" evidence="1">
    <location>
        <begin position="20"/>
        <end position="80"/>
    </location>
</feature>
<protein>
    <recommendedName>
        <fullName evidence="3">Secreted protein</fullName>
    </recommendedName>
</protein>
<feature type="signal peptide" evidence="1">
    <location>
        <begin position="1"/>
        <end position="19"/>
    </location>
</feature>
<dbReference type="EMBL" id="GGEC01064567">
    <property type="protein sequence ID" value="MBX45051.1"/>
    <property type="molecule type" value="Transcribed_RNA"/>
</dbReference>
<accession>A0A2P2NRM2</accession>
<proteinExistence type="predicted"/>
<evidence type="ECO:0008006" key="3">
    <source>
        <dbReference type="Google" id="ProtNLM"/>
    </source>
</evidence>
<name>A0A2P2NRM2_RHIMU</name>
<keyword evidence="1" id="KW-0732">Signal</keyword>
<organism evidence="2">
    <name type="scientific">Rhizophora mucronata</name>
    <name type="common">Asiatic mangrove</name>
    <dbReference type="NCBI Taxonomy" id="61149"/>
    <lineage>
        <taxon>Eukaryota</taxon>
        <taxon>Viridiplantae</taxon>
        <taxon>Streptophyta</taxon>
        <taxon>Embryophyta</taxon>
        <taxon>Tracheophyta</taxon>
        <taxon>Spermatophyta</taxon>
        <taxon>Magnoliopsida</taxon>
        <taxon>eudicotyledons</taxon>
        <taxon>Gunneridae</taxon>
        <taxon>Pentapetalae</taxon>
        <taxon>rosids</taxon>
        <taxon>fabids</taxon>
        <taxon>Malpighiales</taxon>
        <taxon>Rhizophoraceae</taxon>
        <taxon>Rhizophora</taxon>
    </lineage>
</organism>
<sequence length="80" mass="9354">MRTSFLWQHLSCQVPFACCFWLHSSHQMGQAFHRIMTFSTYYLSGSFCIPENKLLIHSSNSNTLHFAVNYQCFIAKKNIC</sequence>